<dbReference type="PROSITE" id="PS51031">
    <property type="entry name" value="BESS"/>
    <property type="match status" value="1"/>
</dbReference>
<evidence type="ECO:0000313" key="6">
    <source>
        <dbReference type="Proteomes" id="UP000291343"/>
    </source>
</evidence>
<evidence type="ECO:0000256" key="1">
    <source>
        <dbReference type="PROSITE-ProRule" id="PRU00371"/>
    </source>
</evidence>
<evidence type="ECO:0000259" key="3">
    <source>
        <dbReference type="PROSITE" id="PS51029"/>
    </source>
</evidence>
<dbReference type="GO" id="GO:0003677">
    <property type="term" value="F:DNA binding"/>
    <property type="evidence" value="ECO:0007669"/>
    <property type="project" value="InterPro"/>
</dbReference>
<dbReference type="EMBL" id="QKKF02030297">
    <property type="protein sequence ID" value="RZF34828.1"/>
    <property type="molecule type" value="Genomic_DNA"/>
</dbReference>
<dbReference type="InterPro" id="IPR004210">
    <property type="entry name" value="BESS_motif"/>
</dbReference>
<dbReference type="OrthoDB" id="6159213at2759"/>
<feature type="domain" description="MADF" evidence="3">
    <location>
        <begin position="5"/>
        <end position="96"/>
    </location>
</feature>
<evidence type="ECO:0000313" key="5">
    <source>
        <dbReference type="EMBL" id="RZF34828.1"/>
    </source>
</evidence>
<dbReference type="PROSITE" id="PS51029">
    <property type="entry name" value="MADF"/>
    <property type="match status" value="1"/>
</dbReference>
<feature type="region of interest" description="Disordered" evidence="2">
    <location>
        <begin position="144"/>
        <end position="188"/>
    </location>
</feature>
<organism evidence="5 6">
    <name type="scientific">Laodelphax striatellus</name>
    <name type="common">Small brown planthopper</name>
    <name type="synonym">Delphax striatella</name>
    <dbReference type="NCBI Taxonomy" id="195883"/>
    <lineage>
        <taxon>Eukaryota</taxon>
        <taxon>Metazoa</taxon>
        <taxon>Ecdysozoa</taxon>
        <taxon>Arthropoda</taxon>
        <taxon>Hexapoda</taxon>
        <taxon>Insecta</taxon>
        <taxon>Pterygota</taxon>
        <taxon>Neoptera</taxon>
        <taxon>Paraneoptera</taxon>
        <taxon>Hemiptera</taxon>
        <taxon>Auchenorrhyncha</taxon>
        <taxon>Fulgoroidea</taxon>
        <taxon>Delphacidae</taxon>
        <taxon>Criomorphinae</taxon>
        <taxon>Laodelphax</taxon>
    </lineage>
</organism>
<dbReference type="PANTHER" id="PTHR12243">
    <property type="entry name" value="MADF DOMAIN TRANSCRIPTION FACTOR"/>
    <property type="match status" value="1"/>
</dbReference>
<feature type="region of interest" description="Disordered" evidence="2">
    <location>
        <begin position="229"/>
        <end position="264"/>
    </location>
</feature>
<dbReference type="InterPro" id="IPR006578">
    <property type="entry name" value="MADF-dom"/>
</dbReference>
<dbReference type="GO" id="GO:0005634">
    <property type="term" value="C:nucleus"/>
    <property type="evidence" value="ECO:0007669"/>
    <property type="project" value="UniProtKB-SubCell"/>
</dbReference>
<keyword evidence="6" id="KW-1185">Reference proteome</keyword>
<protein>
    <recommendedName>
        <fullName evidence="7">MADF domain-containing protein</fullName>
    </recommendedName>
</protein>
<dbReference type="Pfam" id="PF02944">
    <property type="entry name" value="BESS"/>
    <property type="match status" value="1"/>
</dbReference>
<dbReference type="PANTHER" id="PTHR12243:SF67">
    <property type="entry name" value="COREPRESSOR OF PANGOLIN, ISOFORM A-RELATED"/>
    <property type="match status" value="1"/>
</dbReference>
<dbReference type="SMR" id="A0A482WMY4"/>
<dbReference type="InParanoid" id="A0A482WMY4"/>
<dbReference type="AlphaFoldDB" id="A0A482WMY4"/>
<feature type="compositionally biased region" description="Polar residues" evidence="2">
    <location>
        <begin position="171"/>
        <end position="188"/>
    </location>
</feature>
<dbReference type="Pfam" id="PF10545">
    <property type="entry name" value="MADF_DNA_bdg"/>
    <property type="match status" value="1"/>
</dbReference>
<feature type="compositionally biased region" description="Polar residues" evidence="2">
    <location>
        <begin position="232"/>
        <end position="247"/>
    </location>
</feature>
<dbReference type="InterPro" id="IPR039353">
    <property type="entry name" value="TF_Adf1"/>
</dbReference>
<gene>
    <name evidence="5" type="ORF">LSTR_LSTR011215</name>
</gene>
<sequence length="264" mass="30665">MNVDELIYKVYKSPPIWDKRIKDHSNRGIVDDCWKKISTAMEIEEHLLKKKWKYLRDQFATEYYKKNEGQSNSSDSANVQKWQYFNQLLFMKDVIKPRRSLRNHSPASNDEDEEKPIEDLECVVLNGPDGEPVKMEDNEYHPPEVLSVSASFPTSRTVKRKRASTHETSDNKNSVVEQEQSSTLQNFSNDESDNYDLLFFQSLMPFVSKIPSRKKLRFRSRLLSLVEEFAYPNSSAGPKTKPSSDSTNSHENRPGEVEDSHTKH</sequence>
<dbReference type="SMART" id="SM00595">
    <property type="entry name" value="MADF"/>
    <property type="match status" value="1"/>
</dbReference>
<accession>A0A482WMY4</accession>
<feature type="domain" description="BESS" evidence="4">
    <location>
        <begin position="193"/>
        <end position="232"/>
    </location>
</feature>
<keyword evidence="1" id="KW-0539">Nucleus</keyword>
<dbReference type="Proteomes" id="UP000291343">
    <property type="component" value="Unassembled WGS sequence"/>
</dbReference>
<comment type="caution">
    <text evidence="5">The sequence shown here is derived from an EMBL/GenBank/DDBJ whole genome shotgun (WGS) entry which is preliminary data.</text>
</comment>
<proteinExistence type="predicted"/>
<name>A0A482WMY4_LAOST</name>
<comment type="subcellular location">
    <subcellularLocation>
        <location evidence="1">Nucleus</location>
    </subcellularLocation>
</comment>
<evidence type="ECO:0008006" key="7">
    <source>
        <dbReference type="Google" id="ProtNLM"/>
    </source>
</evidence>
<reference evidence="5 6" key="1">
    <citation type="journal article" date="2017" name="Gigascience">
        <title>Genome sequence of the small brown planthopper, Laodelphax striatellus.</title>
        <authorList>
            <person name="Zhu J."/>
            <person name="Jiang F."/>
            <person name="Wang X."/>
            <person name="Yang P."/>
            <person name="Bao Y."/>
            <person name="Zhao W."/>
            <person name="Wang W."/>
            <person name="Lu H."/>
            <person name="Wang Q."/>
            <person name="Cui N."/>
            <person name="Li J."/>
            <person name="Chen X."/>
            <person name="Luo L."/>
            <person name="Yu J."/>
            <person name="Kang L."/>
            <person name="Cui F."/>
        </authorList>
    </citation>
    <scope>NUCLEOTIDE SEQUENCE [LARGE SCALE GENOMIC DNA]</scope>
    <source>
        <strain evidence="5">Lst14</strain>
    </source>
</reference>
<evidence type="ECO:0000256" key="2">
    <source>
        <dbReference type="SAM" id="MobiDB-lite"/>
    </source>
</evidence>
<feature type="compositionally biased region" description="Basic and acidic residues" evidence="2">
    <location>
        <begin position="248"/>
        <end position="264"/>
    </location>
</feature>
<evidence type="ECO:0000259" key="4">
    <source>
        <dbReference type="PROSITE" id="PS51031"/>
    </source>
</evidence>